<dbReference type="EMBL" id="CP095071">
    <property type="protein sequence ID" value="UOQ83593.1"/>
    <property type="molecule type" value="Genomic_DNA"/>
</dbReference>
<dbReference type="InterPro" id="IPR051534">
    <property type="entry name" value="CBASS_pafABC_assoc_protein"/>
</dbReference>
<dbReference type="InterPro" id="IPR028349">
    <property type="entry name" value="PafC-like"/>
</dbReference>
<gene>
    <name evidence="4" type="ORF">MUN87_12590</name>
</gene>
<feature type="domain" description="WYL" evidence="2">
    <location>
        <begin position="137"/>
        <end position="205"/>
    </location>
</feature>
<organism evidence="4 5">
    <name type="scientific">Gracilibacillus salinarum</name>
    <dbReference type="NCBI Taxonomy" id="2932255"/>
    <lineage>
        <taxon>Bacteria</taxon>
        <taxon>Bacillati</taxon>
        <taxon>Bacillota</taxon>
        <taxon>Bacilli</taxon>
        <taxon>Bacillales</taxon>
        <taxon>Bacillaceae</taxon>
        <taxon>Gracilibacillus</taxon>
    </lineage>
</organism>
<keyword evidence="5" id="KW-1185">Reference proteome</keyword>
<name>A0ABY4GGY7_9BACI</name>
<dbReference type="Pfam" id="PF13280">
    <property type="entry name" value="WYL"/>
    <property type="match status" value="1"/>
</dbReference>
<dbReference type="PROSITE" id="PS52050">
    <property type="entry name" value="WYL"/>
    <property type="match status" value="1"/>
</dbReference>
<dbReference type="PIRSF" id="PIRSF016838">
    <property type="entry name" value="PafC"/>
    <property type="match status" value="1"/>
</dbReference>
<dbReference type="Proteomes" id="UP000831537">
    <property type="component" value="Chromosome"/>
</dbReference>
<proteinExistence type="predicted"/>
<dbReference type="SUPFAM" id="SSF46785">
    <property type="entry name" value="Winged helix' DNA-binding domain"/>
    <property type="match status" value="1"/>
</dbReference>
<feature type="domain" description="WCX" evidence="3">
    <location>
        <begin position="231"/>
        <end position="309"/>
    </location>
</feature>
<evidence type="ECO:0000259" key="1">
    <source>
        <dbReference type="Pfam" id="PF08279"/>
    </source>
</evidence>
<evidence type="ECO:0000313" key="5">
    <source>
        <dbReference type="Proteomes" id="UP000831537"/>
    </source>
</evidence>
<dbReference type="Gene3D" id="1.10.10.10">
    <property type="entry name" value="Winged helix-like DNA-binding domain superfamily/Winged helix DNA-binding domain"/>
    <property type="match status" value="1"/>
</dbReference>
<dbReference type="InterPro" id="IPR026881">
    <property type="entry name" value="WYL_dom"/>
</dbReference>
<dbReference type="RefSeq" id="WP_244740597.1">
    <property type="nucleotide sequence ID" value="NZ_CP095071.1"/>
</dbReference>
<dbReference type="PANTHER" id="PTHR34580:SF1">
    <property type="entry name" value="PROTEIN PAFC"/>
    <property type="match status" value="1"/>
</dbReference>
<evidence type="ECO:0000259" key="2">
    <source>
        <dbReference type="Pfam" id="PF13280"/>
    </source>
</evidence>
<feature type="domain" description="Helix-turn-helix type 11" evidence="1">
    <location>
        <begin position="8"/>
        <end position="60"/>
    </location>
</feature>
<accession>A0ABY4GGY7</accession>
<protein>
    <submittedName>
        <fullName evidence="4">WYL domain-containing protein</fullName>
    </submittedName>
</protein>
<evidence type="ECO:0000313" key="4">
    <source>
        <dbReference type="EMBL" id="UOQ83593.1"/>
    </source>
</evidence>
<dbReference type="InterPro" id="IPR036388">
    <property type="entry name" value="WH-like_DNA-bd_sf"/>
</dbReference>
<dbReference type="InterPro" id="IPR013196">
    <property type="entry name" value="HTH_11"/>
</dbReference>
<sequence>MSKLSNCLQMIQILMARPKMKIDDLAKELDVKPRMIRHYRDELEKAGIYIESERGVNGGYSLDKRSILPIRNFNSTEVQELQIAIKAYISRQPEEDGTLSNALEKIKAGQRDQSLSSKHFYFANDYLINTEVGNESEHYKKLYQAFYNRQKVMITYEAASTNKVTERMINPYAFVVYDENIYCVAYCEHKLDMRTFKIIRIHQVEALEDTYDIPADFDIREQFPQLGFIREPMEVELVIETPFSNQVKESIYSENQVIEELPNNAIRFKATLNGSHSIKRWILGMGPKATVIGPDDLRKEIELEVEQMLQQYKR</sequence>
<evidence type="ECO:0000259" key="3">
    <source>
        <dbReference type="Pfam" id="PF25583"/>
    </source>
</evidence>
<dbReference type="Pfam" id="PF08279">
    <property type="entry name" value="HTH_11"/>
    <property type="match status" value="1"/>
</dbReference>
<reference evidence="4 5" key="1">
    <citation type="submission" date="2022-04" db="EMBL/GenBank/DDBJ databases">
        <title>Gracilibacillus sp. isolated from saltern.</title>
        <authorList>
            <person name="Won M."/>
            <person name="Lee C.-M."/>
            <person name="Woen H.-Y."/>
            <person name="Kwon S.-W."/>
        </authorList>
    </citation>
    <scope>NUCLEOTIDE SEQUENCE [LARGE SCALE GENOMIC DNA]</scope>
    <source>
        <strain evidence="4 5">SSPM10-3</strain>
    </source>
</reference>
<dbReference type="InterPro" id="IPR036390">
    <property type="entry name" value="WH_DNA-bd_sf"/>
</dbReference>
<dbReference type="PANTHER" id="PTHR34580">
    <property type="match status" value="1"/>
</dbReference>
<dbReference type="InterPro" id="IPR057727">
    <property type="entry name" value="WCX_dom"/>
</dbReference>
<dbReference type="Pfam" id="PF25583">
    <property type="entry name" value="WCX"/>
    <property type="match status" value="1"/>
</dbReference>